<comment type="caution">
    <text evidence="3">The sequence shown here is derived from an EMBL/GenBank/DDBJ whole genome shotgun (WGS) entry which is preliminary data.</text>
</comment>
<gene>
    <name evidence="3" type="ORF">GCM10017566_23520</name>
</gene>
<dbReference type="SUPFAM" id="SSF54506">
    <property type="entry name" value="Diaminopimelate epimerase-like"/>
    <property type="match status" value="2"/>
</dbReference>
<comment type="similarity">
    <text evidence="1">Belongs to the PrpF family.</text>
</comment>
<dbReference type="InterPro" id="IPR007400">
    <property type="entry name" value="PrpF-like"/>
</dbReference>
<accession>A0A8H9IR72</accession>
<dbReference type="AlphaFoldDB" id="A0A8H9IR72"/>
<dbReference type="Gene3D" id="3.10.310.10">
    <property type="entry name" value="Diaminopimelate Epimerase, Chain A, domain 1"/>
    <property type="match status" value="2"/>
</dbReference>
<dbReference type="PANTHER" id="PTHR43709">
    <property type="entry name" value="ACONITATE ISOMERASE-RELATED"/>
    <property type="match status" value="1"/>
</dbReference>
<dbReference type="EMBL" id="BNAV01000003">
    <property type="protein sequence ID" value="GHF49800.1"/>
    <property type="molecule type" value="Genomic_DNA"/>
</dbReference>
<protein>
    <submittedName>
        <fullName evidence="3">Methylitaconate delta2-delta3-isomerase</fullName>
    </submittedName>
</protein>
<dbReference type="Proteomes" id="UP000658656">
    <property type="component" value="Unassembled WGS sequence"/>
</dbReference>
<proteinExistence type="inferred from homology"/>
<dbReference type="GO" id="GO:0016853">
    <property type="term" value="F:isomerase activity"/>
    <property type="evidence" value="ECO:0007669"/>
    <property type="project" value="UniProtKB-KW"/>
</dbReference>
<dbReference type="PANTHER" id="PTHR43709:SF2">
    <property type="entry name" value="DUF453 DOMAIN PROTEIN (AFU_ORTHOLOGUE AFUA_6G00360)"/>
    <property type="match status" value="1"/>
</dbReference>
<reference evidence="3" key="1">
    <citation type="journal article" date="2014" name="Int. J. Syst. Evol. Microbiol.">
        <title>Complete genome sequence of Corynebacterium casei LMG S-19264T (=DSM 44701T), isolated from a smear-ripened cheese.</title>
        <authorList>
            <consortium name="US DOE Joint Genome Institute (JGI-PGF)"/>
            <person name="Walter F."/>
            <person name="Albersmeier A."/>
            <person name="Kalinowski J."/>
            <person name="Ruckert C."/>
        </authorList>
    </citation>
    <scope>NUCLEOTIDE SEQUENCE</scope>
    <source>
        <strain evidence="3">CGMCC 4.7679</strain>
    </source>
</reference>
<keyword evidence="2 3" id="KW-0413">Isomerase</keyword>
<sequence length="348" mass="34954">MRGGTSKCWLFDDEALAGADADTLLAAAFGAGDPRQLDGVGGATSTTSKAAIVRRSDRPGVDVDYDFAQVGIGARRVEWGSNCGNCATAIGLYALLTGLVPAQPGRTTVRLRNTNTGTLLAATVATPDGTVPESGDVLVPGAAVGGVGVELAFLDPAGGTTGSLLPTGRAVDRFPLPATLIDAGAPAALFPVSAFGNAPFEDLVPELIRLRREAALRMGLATPDGPVDHAVPKTGVVGPPVDYRTADGVPVAAGEYDVAVRMLSMLAPHPAVGLTSAVALAAAATVPGSVVSPYHQGNVLRLGTPAGVVTVGIDRGPGGALAAVRMRRAARRIAVAEISVPEPALAPA</sequence>
<evidence type="ECO:0000256" key="2">
    <source>
        <dbReference type="ARBA" id="ARBA00023235"/>
    </source>
</evidence>
<reference evidence="3" key="2">
    <citation type="submission" date="2020-09" db="EMBL/GenBank/DDBJ databases">
        <authorList>
            <person name="Sun Q."/>
            <person name="Zhou Y."/>
        </authorList>
    </citation>
    <scope>NUCLEOTIDE SEQUENCE</scope>
    <source>
        <strain evidence="3">CGMCC 4.7679</strain>
    </source>
</reference>
<evidence type="ECO:0000313" key="4">
    <source>
        <dbReference type="Proteomes" id="UP000658656"/>
    </source>
</evidence>
<dbReference type="Pfam" id="PF04303">
    <property type="entry name" value="PrpF"/>
    <property type="match status" value="1"/>
</dbReference>
<evidence type="ECO:0000313" key="3">
    <source>
        <dbReference type="EMBL" id="GHF49800.1"/>
    </source>
</evidence>
<keyword evidence="4" id="KW-1185">Reference proteome</keyword>
<evidence type="ECO:0000256" key="1">
    <source>
        <dbReference type="ARBA" id="ARBA00007673"/>
    </source>
</evidence>
<name>A0A8H9IR72_9PSEU</name>
<organism evidence="3 4">
    <name type="scientific">Amycolatopsis bartoniae</name>
    <dbReference type="NCBI Taxonomy" id="941986"/>
    <lineage>
        <taxon>Bacteria</taxon>
        <taxon>Bacillati</taxon>
        <taxon>Actinomycetota</taxon>
        <taxon>Actinomycetes</taxon>
        <taxon>Pseudonocardiales</taxon>
        <taxon>Pseudonocardiaceae</taxon>
        <taxon>Amycolatopsis</taxon>
    </lineage>
</organism>